<comment type="similarity">
    <text evidence="1 2">Belongs to the small heat shock protein (HSP20) family.</text>
</comment>
<dbReference type="Gene3D" id="2.60.40.790">
    <property type="match status" value="1"/>
</dbReference>
<dbReference type="Pfam" id="PF00011">
    <property type="entry name" value="HSP20"/>
    <property type="match status" value="1"/>
</dbReference>
<name>A0A286U0X8_9BACT</name>
<feature type="domain" description="SHSP" evidence="4">
    <location>
        <begin position="99"/>
        <end position="200"/>
    </location>
</feature>
<protein>
    <submittedName>
        <fullName evidence="5">Small heat shock protein</fullName>
    </submittedName>
</protein>
<gene>
    <name evidence="5" type="ORF">SCALIN_C28_0022</name>
</gene>
<dbReference type="CDD" id="cd06464">
    <property type="entry name" value="ACD_sHsps-like"/>
    <property type="match status" value="1"/>
</dbReference>
<keyword evidence="6" id="KW-1185">Reference proteome</keyword>
<dbReference type="SUPFAM" id="SSF49764">
    <property type="entry name" value="HSP20-like chaperones"/>
    <property type="match status" value="1"/>
</dbReference>
<feature type="compositionally biased region" description="Low complexity" evidence="3">
    <location>
        <begin position="157"/>
        <end position="172"/>
    </location>
</feature>
<dbReference type="AlphaFoldDB" id="A0A286U0X8"/>
<keyword evidence="5" id="KW-0346">Stress response</keyword>
<reference evidence="6" key="1">
    <citation type="journal article" date="2017" name="Environ. Microbiol. Rep.">
        <title>Genetic Diversity of Marine Anaerobic Ammonium-Oxidizing Bacteria as Revealed by Genomic and Proteomic Analyses of 'Candidatus Scalindua japonica'.</title>
        <authorList>
            <person name="Oshiki M."/>
            <person name="Mizuto K."/>
            <person name="Kimura Z."/>
            <person name="Kindaichi T."/>
            <person name="Satoh H."/>
            <person name="Okabe S."/>
        </authorList>
    </citation>
    <scope>NUCLEOTIDE SEQUENCE [LARGE SCALE GENOMIC DNA]</scope>
    <source>
        <strain evidence="6">husup-a2</strain>
    </source>
</reference>
<dbReference type="PROSITE" id="PS01031">
    <property type="entry name" value="SHSP"/>
    <property type="match status" value="1"/>
</dbReference>
<evidence type="ECO:0000259" key="4">
    <source>
        <dbReference type="PROSITE" id="PS01031"/>
    </source>
</evidence>
<evidence type="ECO:0000256" key="1">
    <source>
        <dbReference type="PROSITE-ProRule" id="PRU00285"/>
    </source>
</evidence>
<dbReference type="Proteomes" id="UP000218542">
    <property type="component" value="Unassembled WGS sequence"/>
</dbReference>
<evidence type="ECO:0000313" key="5">
    <source>
        <dbReference type="EMBL" id="GAX61820.1"/>
    </source>
</evidence>
<accession>A0A286U0X8</accession>
<evidence type="ECO:0000256" key="3">
    <source>
        <dbReference type="SAM" id="MobiDB-lite"/>
    </source>
</evidence>
<dbReference type="InterPro" id="IPR008978">
    <property type="entry name" value="HSP20-like_chaperone"/>
</dbReference>
<evidence type="ECO:0000313" key="6">
    <source>
        <dbReference type="Proteomes" id="UP000218542"/>
    </source>
</evidence>
<sequence>MLKYQITIGVLCFALGAAVLFAVQSYRTNGKYEITTIDKLSNHEESMDKTLDSFFDDDFFRSSKSPFDEMRRMQESMMRQFGKLDDDQGGGIFDSWFKNKFGGGDPGDIQIREDEDFVYYDVIIKGLSDQKLDIRVEDGQIKISGTVEKKSGEKSKNGNSRQFSSSTFRRSFPVPQGVDSTRVKMEHDGDKIIIKLPKVG</sequence>
<comment type="caution">
    <text evidence="5">The sequence shown here is derived from an EMBL/GenBank/DDBJ whole genome shotgun (WGS) entry which is preliminary data.</text>
</comment>
<dbReference type="EMBL" id="BAOS01000028">
    <property type="protein sequence ID" value="GAX61820.1"/>
    <property type="molecule type" value="Genomic_DNA"/>
</dbReference>
<proteinExistence type="inferred from homology"/>
<dbReference type="InterPro" id="IPR002068">
    <property type="entry name" value="A-crystallin/Hsp20_dom"/>
</dbReference>
<feature type="region of interest" description="Disordered" evidence="3">
    <location>
        <begin position="148"/>
        <end position="176"/>
    </location>
</feature>
<evidence type="ECO:0000256" key="2">
    <source>
        <dbReference type="RuleBase" id="RU003616"/>
    </source>
</evidence>
<organism evidence="5 6">
    <name type="scientific">Candidatus Scalindua japonica</name>
    <dbReference type="NCBI Taxonomy" id="1284222"/>
    <lineage>
        <taxon>Bacteria</taxon>
        <taxon>Pseudomonadati</taxon>
        <taxon>Planctomycetota</taxon>
        <taxon>Candidatus Brocadiia</taxon>
        <taxon>Candidatus Brocadiales</taxon>
        <taxon>Candidatus Scalinduaceae</taxon>
        <taxon>Candidatus Scalindua</taxon>
    </lineage>
</organism>
<dbReference type="RefSeq" id="WP_162532342.1">
    <property type="nucleotide sequence ID" value="NZ_BAOS01000028.1"/>
</dbReference>